<gene>
    <name evidence="2" type="ORF">HAX54_031309</name>
</gene>
<reference evidence="2 3" key="1">
    <citation type="journal article" date="2021" name="BMC Genomics">
        <title>Datura genome reveals duplications of psychoactive alkaloid biosynthetic genes and high mutation rate following tissue culture.</title>
        <authorList>
            <person name="Rajewski A."/>
            <person name="Carter-House D."/>
            <person name="Stajich J."/>
            <person name="Litt A."/>
        </authorList>
    </citation>
    <scope>NUCLEOTIDE SEQUENCE [LARGE SCALE GENOMIC DNA]</scope>
    <source>
        <strain evidence="2">AR-01</strain>
    </source>
</reference>
<feature type="non-terminal residue" evidence="2">
    <location>
        <position position="57"/>
    </location>
</feature>
<keyword evidence="3" id="KW-1185">Reference proteome</keyword>
<dbReference type="EMBL" id="JACEIK010000396">
    <property type="protein sequence ID" value="MCD7456328.1"/>
    <property type="molecule type" value="Genomic_DNA"/>
</dbReference>
<organism evidence="2 3">
    <name type="scientific">Datura stramonium</name>
    <name type="common">Jimsonweed</name>
    <name type="synonym">Common thornapple</name>
    <dbReference type="NCBI Taxonomy" id="4076"/>
    <lineage>
        <taxon>Eukaryota</taxon>
        <taxon>Viridiplantae</taxon>
        <taxon>Streptophyta</taxon>
        <taxon>Embryophyta</taxon>
        <taxon>Tracheophyta</taxon>
        <taxon>Spermatophyta</taxon>
        <taxon>Magnoliopsida</taxon>
        <taxon>eudicotyledons</taxon>
        <taxon>Gunneridae</taxon>
        <taxon>Pentapetalae</taxon>
        <taxon>asterids</taxon>
        <taxon>lamiids</taxon>
        <taxon>Solanales</taxon>
        <taxon>Solanaceae</taxon>
        <taxon>Solanoideae</taxon>
        <taxon>Datureae</taxon>
        <taxon>Datura</taxon>
    </lineage>
</organism>
<sequence>MVDESRVSDVGSTDNSIDNSPDSHTGDTIKRKEMRPRFVVWDHFDKVVENDISRAKC</sequence>
<proteinExistence type="predicted"/>
<evidence type="ECO:0000256" key="1">
    <source>
        <dbReference type="SAM" id="MobiDB-lite"/>
    </source>
</evidence>
<evidence type="ECO:0000313" key="3">
    <source>
        <dbReference type="Proteomes" id="UP000823775"/>
    </source>
</evidence>
<evidence type="ECO:0000313" key="2">
    <source>
        <dbReference type="EMBL" id="MCD7456328.1"/>
    </source>
</evidence>
<feature type="region of interest" description="Disordered" evidence="1">
    <location>
        <begin position="1"/>
        <end position="32"/>
    </location>
</feature>
<protein>
    <submittedName>
        <fullName evidence="2">Uncharacterized protein</fullName>
    </submittedName>
</protein>
<comment type="caution">
    <text evidence="2">The sequence shown here is derived from an EMBL/GenBank/DDBJ whole genome shotgun (WGS) entry which is preliminary data.</text>
</comment>
<accession>A0ABS8SBY3</accession>
<dbReference type="Proteomes" id="UP000823775">
    <property type="component" value="Unassembled WGS sequence"/>
</dbReference>
<feature type="compositionally biased region" description="Polar residues" evidence="1">
    <location>
        <begin position="10"/>
        <end position="23"/>
    </location>
</feature>
<name>A0ABS8SBY3_DATST</name>